<dbReference type="RefSeq" id="WP_379998348.1">
    <property type="nucleotide sequence ID" value="NZ_JBHSGN010000094.1"/>
</dbReference>
<organism evidence="2 3">
    <name type="scientific">Dysgonomonas termitidis</name>
    <dbReference type="NCBI Taxonomy" id="1516126"/>
    <lineage>
        <taxon>Bacteria</taxon>
        <taxon>Pseudomonadati</taxon>
        <taxon>Bacteroidota</taxon>
        <taxon>Bacteroidia</taxon>
        <taxon>Bacteroidales</taxon>
        <taxon>Dysgonomonadaceae</taxon>
        <taxon>Dysgonomonas</taxon>
    </lineage>
</organism>
<accession>A0ABV9KYD0</accession>
<protein>
    <submittedName>
        <fullName evidence="2">DUF3408 domain-containing protein</fullName>
    </submittedName>
</protein>
<evidence type="ECO:0000313" key="3">
    <source>
        <dbReference type="Proteomes" id="UP001596023"/>
    </source>
</evidence>
<proteinExistence type="predicted"/>
<gene>
    <name evidence="2" type="ORF">ACFO6W_16325</name>
</gene>
<comment type="caution">
    <text evidence="2">The sequence shown here is derived from an EMBL/GenBank/DDBJ whole genome shotgun (WGS) entry which is preliminary data.</text>
</comment>
<name>A0ABV9KYD0_9BACT</name>
<sequence length="141" mass="16535">MGKREVVNVDEDIIKKMIAGDIPTHSFDQLSQQDSSLKKETVKETDADMKEENIPKVNRRKKTKNDYQNVFLVRQPNMSHRQTSIILGEDVYTSIQKILKVTDGISLANFVNNVLRQHFIEYKDEIMELRRNFMSDLFENE</sequence>
<dbReference type="Proteomes" id="UP001596023">
    <property type="component" value="Unassembled WGS sequence"/>
</dbReference>
<dbReference type="Pfam" id="PF11888">
    <property type="entry name" value="DUF3408"/>
    <property type="match status" value="1"/>
</dbReference>
<evidence type="ECO:0000313" key="2">
    <source>
        <dbReference type="EMBL" id="MFC4675265.1"/>
    </source>
</evidence>
<dbReference type="InterPro" id="IPR021823">
    <property type="entry name" value="DUF3408"/>
</dbReference>
<keyword evidence="3" id="KW-1185">Reference proteome</keyword>
<reference evidence="3" key="1">
    <citation type="journal article" date="2019" name="Int. J. Syst. Evol. Microbiol.">
        <title>The Global Catalogue of Microorganisms (GCM) 10K type strain sequencing project: providing services to taxonomists for standard genome sequencing and annotation.</title>
        <authorList>
            <consortium name="The Broad Institute Genomics Platform"/>
            <consortium name="The Broad Institute Genome Sequencing Center for Infectious Disease"/>
            <person name="Wu L."/>
            <person name="Ma J."/>
        </authorList>
    </citation>
    <scope>NUCLEOTIDE SEQUENCE [LARGE SCALE GENOMIC DNA]</scope>
    <source>
        <strain evidence="3">CCUG 66188</strain>
    </source>
</reference>
<dbReference type="EMBL" id="JBHSGN010000094">
    <property type="protein sequence ID" value="MFC4675265.1"/>
    <property type="molecule type" value="Genomic_DNA"/>
</dbReference>
<feature type="region of interest" description="Disordered" evidence="1">
    <location>
        <begin position="25"/>
        <end position="49"/>
    </location>
</feature>
<evidence type="ECO:0000256" key="1">
    <source>
        <dbReference type="SAM" id="MobiDB-lite"/>
    </source>
</evidence>
<feature type="compositionally biased region" description="Basic and acidic residues" evidence="1">
    <location>
        <begin position="36"/>
        <end position="49"/>
    </location>
</feature>